<evidence type="ECO:0000313" key="3">
    <source>
        <dbReference type="Proteomes" id="UP000035481"/>
    </source>
</evidence>
<keyword evidence="1" id="KW-0472">Membrane</keyword>
<sequence length="102" mass="11450">MIDRNTTVTRGREPTPFSQNLGALLWPSFFVAGVVTMVFFAFIDPIALRDITFPSLRIGRELGYTLGFFLIWLATASSSLFTWILLRPSRAVRSLPRSGKTP</sequence>
<organism evidence="2 3">
    <name type="scientific">Dyella japonica DSM 16301</name>
    <dbReference type="NCBI Taxonomy" id="1440762"/>
    <lineage>
        <taxon>Bacteria</taxon>
        <taxon>Pseudomonadati</taxon>
        <taxon>Pseudomonadota</taxon>
        <taxon>Gammaproteobacteria</taxon>
        <taxon>Lysobacterales</taxon>
        <taxon>Rhodanobacteraceae</taxon>
        <taxon>Dyella</taxon>
    </lineage>
</organism>
<gene>
    <name evidence="2" type="ORF">Y882_12485</name>
</gene>
<feature type="transmembrane region" description="Helical" evidence="1">
    <location>
        <begin position="63"/>
        <end position="86"/>
    </location>
</feature>
<comment type="caution">
    <text evidence="2">The sequence shown here is derived from an EMBL/GenBank/DDBJ whole genome shotgun (WGS) entry which is preliminary data.</text>
</comment>
<dbReference type="PATRIC" id="fig|1440762.4.peg.2137"/>
<dbReference type="RefSeq" id="WP_046972200.1">
    <property type="nucleotide sequence ID" value="NZ_JPLA01000030.1"/>
</dbReference>
<accession>A0A0G9H087</accession>
<proteinExistence type="predicted"/>
<dbReference type="STRING" id="1440762.Y882_12485"/>
<dbReference type="Proteomes" id="UP000035481">
    <property type="component" value="Unassembled WGS sequence"/>
</dbReference>
<name>A0A0G9H087_9GAMM</name>
<dbReference type="OrthoDB" id="6197657at2"/>
<dbReference type="AlphaFoldDB" id="A0A0G9H087"/>
<dbReference type="EMBL" id="JPLA01000030">
    <property type="protein sequence ID" value="KLD63220.1"/>
    <property type="molecule type" value="Genomic_DNA"/>
</dbReference>
<feature type="transmembrane region" description="Helical" evidence="1">
    <location>
        <begin position="21"/>
        <end position="43"/>
    </location>
</feature>
<keyword evidence="1" id="KW-1133">Transmembrane helix</keyword>
<keyword evidence="1" id="KW-0812">Transmembrane</keyword>
<evidence type="ECO:0000313" key="2">
    <source>
        <dbReference type="EMBL" id="KLD63220.1"/>
    </source>
</evidence>
<reference evidence="2 3" key="1">
    <citation type="journal article" date="2015" name="Antonie Van Leeuwenhoek">
        <title>A phylogenomic and molecular marker based taxonomic framework for the order Xanthomonadales: proposal to transfer the families Algiphilaceae and Solimonadaceae to the order Nevskiales ord. nov. and to create a new family within the order Xanthomonadales, the family Rhodanobacteraceae fam. nov., containing the genus Rhodanobacter and its closest relatives.</title>
        <authorList>
            <person name="Naushad S."/>
            <person name="Adeolu M."/>
            <person name="Wong S."/>
            <person name="Sohail M."/>
            <person name="Schellhorn H.E."/>
            <person name="Gupta R.S."/>
        </authorList>
    </citation>
    <scope>NUCLEOTIDE SEQUENCE [LARGE SCALE GENOMIC DNA]</scope>
    <source>
        <strain evidence="2 3">DSM 16301</strain>
    </source>
</reference>
<protein>
    <submittedName>
        <fullName evidence="2">Membrane protein</fullName>
    </submittedName>
</protein>
<evidence type="ECO:0000256" key="1">
    <source>
        <dbReference type="SAM" id="Phobius"/>
    </source>
</evidence>